<dbReference type="AlphaFoldDB" id="A0A161J274"/>
<dbReference type="PATRIC" id="fig|445710.3.peg.888"/>
<evidence type="ECO:0000313" key="1">
    <source>
        <dbReference type="EMBL" id="AND68345.1"/>
    </source>
</evidence>
<sequence>MTTHTTPLVHPRELSHRWFGGVRRLFGRPEVPVSKPADAPMSRRHVLLAQQESKKRAERIRLMEILRQSKRDAPRGWRLFRHVAGK</sequence>
<dbReference type="EMBL" id="CP014841">
    <property type="protein sequence ID" value="AND68345.1"/>
    <property type="molecule type" value="Genomic_DNA"/>
</dbReference>
<proteinExistence type="predicted"/>
<dbReference type="Proteomes" id="UP000077255">
    <property type="component" value="Chromosome"/>
</dbReference>
<gene>
    <name evidence="1" type="ORF">ATSB10_08910</name>
</gene>
<keyword evidence="2" id="KW-1185">Reference proteome</keyword>
<evidence type="ECO:0000313" key="2">
    <source>
        <dbReference type="Proteomes" id="UP000077255"/>
    </source>
</evidence>
<dbReference type="RefSeq" id="WP_063670781.1">
    <property type="nucleotide sequence ID" value="NZ_CP014841.1"/>
</dbReference>
<dbReference type="KEGG" id="dtx:ATSB10_08910"/>
<reference evidence="1 2" key="1">
    <citation type="submission" date="2016-02" db="EMBL/GenBank/DDBJ databases">
        <title>Complete genome sequencing and analysis of ATSB10, Dyella thiooxydans isolated from rhizosphere soil of sunflower (Helianthus annuus L.).</title>
        <authorList>
            <person name="Lee Y."/>
            <person name="Hwangbo K."/>
            <person name="Chung H."/>
            <person name="Yoo J."/>
            <person name="Kim K.Y."/>
            <person name="Sa T.M."/>
            <person name="Um Y."/>
            <person name="Madhaiyan M."/>
        </authorList>
    </citation>
    <scope>NUCLEOTIDE SEQUENCE [LARGE SCALE GENOMIC DNA]</scope>
    <source>
        <strain evidence="1 2">ATSB10</strain>
    </source>
</reference>
<accession>A0A161J274</accession>
<dbReference type="OrthoDB" id="9847729at2"/>
<name>A0A161J274_9GAMM</name>
<organism evidence="1 2">
    <name type="scientific">Dyella thiooxydans</name>
    <dbReference type="NCBI Taxonomy" id="445710"/>
    <lineage>
        <taxon>Bacteria</taxon>
        <taxon>Pseudomonadati</taxon>
        <taxon>Pseudomonadota</taxon>
        <taxon>Gammaproteobacteria</taxon>
        <taxon>Lysobacterales</taxon>
        <taxon>Rhodanobacteraceae</taxon>
        <taxon>Dyella</taxon>
    </lineage>
</organism>
<protein>
    <submittedName>
        <fullName evidence="1">Uncharacterized protein</fullName>
    </submittedName>
</protein>